<proteinExistence type="predicted"/>
<dbReference type="AlphaFoldDB" id="A0AAV4R4K5"/>
<evidence type="ECO:0000313" key="2">
    <source>
        <dbReference type="Proteomes" id="UP001054945"/>
    </source>
</evidence>
<keyword evidence="2" id="KW-1185">Reference proteome</keyword>
<accession>A0AAV4R4K5</accession>
<protein>
    <submittedName>
        <fullName evidence="1">Uncharacterized protein</fullName>
    </submittedName>
</protein>
<gene>
    <name evidence="1" type="ORF">CEXT_434601</name>
</gene>
<name>A0AAV4R4K5_CAEEX</name>
<reference evidence="1 2" key="1">
    <citation type="submission" date="2021-06" db="EMBL/GenBank/DDBJ databases">
        <title>Caerostris extrusa draft genome.</title>
        <authorList>
            <person name="Kono N."/>
            <person name="Arakawa K."/>
        </authorList>
    </citation>
    <scope>NUCLEOTIDE SEQUENCE [LARGE SCALE GENOMIC DNA]</scope>
</reference>
<sequence>MIRPSALQYDTFGNIGRLVYSYTIIEGEREHFGFNCGWQGHLSSEFPRPSAMKNRALSKIFFSKPMTENVFAVALKGNLTRQPVPRVPKRRS</sequence>
<comment type="caution">
    <text evidence="1">The sequence shown here is derived from an EMBL/GenBank/DDBJ whole genome shotgun (WGS) entry which is preliminary data.</text>
</comment>
<evidence type="ECO:0000313" key="1">
    <source>
        <dbReference type="EMBL" id="GIY17243.1"/>
    </source>
</evidence>
<dbReference type="EMBL" id="BPLR01007487">
    <property type="protein sequence ID" value="GIY17243.1"/>
    <property type="molecule type" value="Genomic_DNA"/>
</dbReference>
<organism evidence="1 2">
    <name type="scientific">Caerostris extrusa</name>
    <name type="common">Bark spider</name>
    <name type="synonym">Caerostris bankana</name>
    <dbReference type="NCBI Taxonomy" id="172846"/>
    <lineage>
        <taxon>Eukaryota</taxon>
        <taxon>Metazoa</taxon>
        <taxon>Ecdysozoa</taxon>
        <taxon>Arthropoda</taxon>
        <taxon>Chelicerata</taxon>
        <taxon>Arachnida</taxon>
        <taxon>Araneae</taxon>
        <taxon>Araneomorphae</taxon>
        <taxon>Entelegynae</taxon>
        <taxon>Araneoidea</taxon>
        <taxon>Araneidae</taxon>
        <taxon>Caerostris</taxon>
    </lineage>
</organism>
<dbReference type="Proteomes" id="UP001054945">
    <property type="component" value="Unassembled WGS sequence"/>
</dbReference>